<protein>
    <recommendedName>
        <fullName evidence="3">Beta/Gamma crystallin</fullName>
    </recommendedName>
</protein>
<evidence type="ECO:0000313" key="2">
    <source>
        <dbReference type="EMBL" id="XCN71784.1"/>
    </source>
</evidence>
<organism evidence="2">
    <name type="scientific">Candidatus Electrothrix aestuarii</name>
    <dbReference type="NCBI Taxonomy" id="3062594"/>
    <lineage>
        <taxon>Bacteria</taxon>
        <taxon>Pseudomonadati</taxon>
        <taxon>Thermodesulfobacteriota</taxon>
        <taxon>Desulfobulbia</taxon>
        <taxon>Desulfobulbales</taxon>
        <taxon>Desulfobulbaceae</taxon>
        <taxon>Candidatus Electrothrix</taxon>
    </lineage>
</organism>
<feature type="signal peptide" evidence="1">
    <location>
        <begin position="1"/>
        <end position="23"/>
    </location>
</feature>
<reference evidence="2" key="1">
    <citation type="journal article" date="2024" name="Syst. Appl. Microbiol.">
        <title>First single-strain enrichments of Electrothrix cable bacteria, description of E. aestuarii sp. nov. and E. rattekaaiensis sp. nov., and proposal of a cable bacteria taxonomy following the rules of the SeqCode.</title>
        <authorList>
            <person name="Plum-Jensen L.E."/>
            <person name="Schramm A."/>
            <person name="Marshall I.P.G."/>
        </authorList>
    </citation>
    <scope>NUCLEOTIDE SEQUENCE</scope>
    <source>
        <strain evidence="2">Rat1</strain>
    </source>
</reference>
<sequence>MSISKTHIASFVSLFICITSVHAQQTSAPKDLFFKYSEFIQVFGEKNWDAVCRFVSDTTKAGFGPNQEGCAGVKRVYNKDHHCWDEMMFALRQGCKVTSSDEAITCVAPPQWADESIVVYLGARAGFTYNRKTGTLNATSLICGGD</sequence>
<evidence type="ECO:0000256" key="1">
    <source>
        <dbReference type="SAM" id="SignalP"/>
    </source>
</evidence>
<accession>A0AAU8LSA1</accession>
<name>A0AAU8LSA1_9BACT</name>
<evidence type="ECO:0008006" key="3">
    <source>
        <dbReference type="Google" id="ProtNLM"/>
    </source>
</evidence>
<keyword evidence="1" id="KW-0732">Signal</keyword>
<dbReference type="KEGG" id="eaj:Q3M24_15910"/>
<dbReference type="EMBL" id="CP159373">
    <property type="protein sequence ID" value="XCN71784.1"/>
    <property type="molecule type" value="Genomic_DNA"/>
</dbReference>
<gene>
    <name evidence="2" type="ORF">Q3M24_15910</name>
</gene>
<feature type="chain" id="PRO_5043717355" description="Beta/Gamma crystallin" evidence="1">
    <location>
        <begin position="24"/>
        <end position="146"/>
    </location>
</feature>
<proteinExistence type="predicted"/>
<reference evidence="2" key="2">
    <citation type="submission" date="2024-06" db="EMBL/GenBank/DDBJ databases">
        <authorList>
            <person name="Plum-Jensen L.E."/>
            <person name="Schramm A."/>
            <person name="Marshall I.P.G."/>
        </authorList>
    </citation>
    <scope>NUCLEOTIDE SEQUENCE</scope>
    <source>
        <strain evidence="2">Rat1</strain>
    </source>
</reference>
<dbReference type="AlphaFoldDB" id="A0AAU8LSA1"/>